<reference evidence="1 2" key="1">
    <citation type="submission" date="2017-02" db="EMBL/GenBank/DDBJ databases">
        <title>The new phylogeny of genus Mycobacterium.</title>
        <authorList>
            <person name="Tortoli E."/>
            <person name="Trovato A."/>
            <person name="Cirillo D.M."/>
        </authorList>
    </citation>
    <scope>NUCLEOTIDE SEQUENCE [LARGE SCALE GENOMIC DNA]</scope>
    <source>
        <strain evidence="1 2">DSM 45230</strain>
    </source>
</reference>
<organism evidence="1 2">
    <name type="scientific">Mycobacterium alsense</name>
    <dbReference type="NCBI Taxonomy" id="324058"/>
    <lineage>
        <taxon>Bacteria</taxon>
        <taxon>Bacillati</taxon>
        <taxon>Actinomycetota</taxon>
        <taxon>Actinomycetes</taxon>
        <taxon>Mycobacteriales</taxon>
        <taxon>Mycobacteriaceae</taxon>
        <taxon>Mycobacterium</taxon>
    </lineage>
</organism>
<dbReference type="EMBL" id="MVHD01000057">
    <property type="protein sequence ID" value="OQZ88403.1"/>
    <property type="molecule type" value="Genomic_DNA"/>
</dbReference>
<proteinExistence type="predicted"/>
<keyword evidence="2" id="KW-1185">Reference proteome</keyword>
<protein>
    <recommendedName>
        <fullName evidence="3">TetR family transcriptional regulator</fullName>
    </recommendedName>
</protein>
<gene>
    <name evidence="1" type="ORF">BST11_22820</name>
</gene>
<name>A0ABX3R351_9MYCO</name>
<dbReference type="Proteomes" id="UP000192319">
    <property type="component" value="Unassembled WGS sequence"/>
</dbReference>
<sequence>MEDVAGETTDAALEAQVRAFLGALDERLHRDEIIRERTAAIEVPTSDDPDALQQYLEQLTQVYAESLGGLYDRIAAHGQAICKLTDEPEITEGIRKMMALSAVESADIIKLLKSAAAAANRKSLRNIAAVFVASFTAGARRLPRQAQLDRLTLDLTAYCLTRFPPPDGD</sequence>
<evidence type="ECO:0000313" key="2">
    <source>
        <dbReference type="Proteomes" id="UP000192319"/>
    </source>
</evidence>
<comment type="caution">
    <text evidence="1">The sequence shown here is derived from an EMBL/GenBank/DDBJ whole genome shotgun (WGS) entry which is preliminary data.</text>
</comment>
<accession>A0ABX3R351</accession>
<evidence type="ECO:0000313" key="1">
    <source>
        <dbReference type="EMBL" id="OQZ88403.1"/>
    </source>
</evidence>
<evidence type="ECO:0008006" key="3">
    <source>
        <dbReference type="Google" id="ProtNLM"/>
    </source>
</evidence>